<dbReference type="PANTHER" id="PTHR40446">
    <property type="entry name" value="N-ACETYLGLUCOSAMINE-1-PHOSPHODIESTER ALPHA-N-ACETYLGLUCOSAMINIDASE"/>
    <property type="match status" value="1"/>
</dbReference>
<keyword evidence="3" id="KW-0326">Glycosidase</keyword>
<dbReference type="Proteomes" id="UP000305939">
    <property type="component" value="Unassembled WGS sequence"/>
</dbReference>
<keyword evidence="1" id="KW-0472">Membrane</keyword>
<evidence type="ECO:0000313" key="3">
    <source>
        <dbReference type="EMBL" id="THD69168.1"/>
    </source>
</evidence>
<dbReference type="OrthoDB" id="9809781at2"/>
<gene>
    <name evidence="3" type="ORF">E7Z59_02225</name>
</gene>
<dbReference type="Pfam" id="PF09992">
    <property type="entry name" value="NAGPA"/>
    <property type="match status" value="1"/>
</dbReference>
<evidence type="ECO:0000256" key="1">
    <source>
        <dbReference type="SAM" id="Phobius"/>
    </source>
</evidence>
<evidence type="ECO:0000313" key="4">
    <source>
        <dbReference type="Proteomes" id="UP000305939"/>
    </source>
</evidence>
<comment type="caution">
    <text evidence="3">The sequence shown here is derived from an EMBL/GenBank/DDBJ whole genome shotgun (WGS) entry which is preliminary data.</text>
</comment>
<organism evidence="3 4">
    <name type="scientific">Robertkochia marina</name>
    <dbReference type="NCBI Taxonomy" id="1227945"/>
    <lineage>
        <taxon>Bacteria</taxon>
        <taxon>Pseudomonadati</taxon>
        <taxon>Bacteroidota</taxon>
        <taxon>Flavobacteriia</taxon>
        <taxon>Flavobacteriales</taxon>
        <taxon>Flavobacteriaceae</taxon>
        <taxon>Robertkochia</taxon>
    </lineage>
</organism>
<keyword evidence="1" id="KW-0812">Transmembrane</keyword>
<dbReference type="InterPro" id="IPR018711">
    <property type="entry name" value="NAGPA"/>
</dbReference>
<reference evidence="3 4" key="1">
    <citation type="submission" date="2019-04" db="EMBL/GenBank/DDBJ databases">
        <title>Draft genome sequence of Robertkochia marina CC-AMO-30D.</title>
        <authorList>
            <person name="Hameed A."/>
            <person name="Lin S.-Y."/>
            <person name="Shahina M."/>
            <person name="Lai W.-A."/>
            <person name="Young C.-C."/>
        </authorList>
    </citation>
    <scope>NUCLEOTIDE SEQUENCE [LARGE SCALE GENOMIC DNA]</scope>
    <source>
        <strain evidence="3 4">CC-AMO-30D</strain>
    </source>
</reference>
<feature type="domain" description="Phosphodiester glycosidase" evidence="2">
    <location>
        <begin position="99"/>
        <end position="278"/>
    </location>
</feature>
<keyword evidence="1" id="KW-1133">Transmembrane helix</keyword>
<dbReference type="GO" id="GO:0016798">
    <property type="term" value="F:hydrolase activity, acting on glycosyl bonds"/>
    <property type="evidence" value="ECO:0007669"/>
    <property type="project" value="UniProtKB-KW"/>
</dbReference>
<sequence length="288" mass="31569">MCLSFHLQTMHITGFLYTVFSLLKFTPSIQLLAILFTMSPALQAQSPTPLVIDSIISSTPPQHIILVKIPGDGQETLQADIVISEGHPMTTSAFGSEENAVLSVNGSFFNTKTYEMVTYYEQDNRVERRNVSSSGPSLFNGIVIIDHEGKLRLEPLTQESFYVNSLQEKEAVAAGPLLLKNAKRTPLPDRPAFTLKRHPRSCLCITDDAVLVIAIDGRSNRASGMTLPELQDFLIEQKCRDAINLDGGGSTSIWVKGLGVLNHPSDEAGERKVVNAVVWKMTSSAPEN</sequence>
<proteinExistence type="predicted"/>
<evidence type="ECO:0000259" key="2">
    <source>
        <dbReference type="Pfam" id="PF09992"/>
    </source>
</evidence>
<accession>A0A4V3UYC7</accession>
<protein>
    <submittedName>
        <fullName evidence="3">Phosphodiester glycosidase family protein</fullName>
    </submittedName>
</protein>
<keyword evidence="4" id="KW-1185">Reference proteome</keyword>
<name>A0A4V3UYC7_9FLAO</name>
<dbReference type="PANTHER" id="PTHR40446:SF2">
    <property type="entry name" value="N-ACETYLGLUCOSAMINE-1-PHOSPHODIESTER ALPHA-N-ACETYLGLUCOSAMINIDASE"/>
    <property type="match status" value="1"/>
</dbReference>
<dbReference type="EMBL" id="SSMC01000001">
    <property type="protein sequence ID" value="THD69168.1"/>
    <property type="molecule type" value="Genomic_DNA"/>
</dbReference>
<feature type="transmembrane region" description="Helical" evidence="1">
    <location>
        <begin position="12"/>
        <end position="36"/>
    </location>
</feature>
<dbReference type="AlphaFoldDB" id="A0A4V3UYC7"/>
<keyword evidence="3" id="KW-0378">Hydrolase</keyword>